<dbReference type="InterPro" id="IPR038765">
    <property type="entry name" value="Papain-like_cys_pep_sf"/>
</dbReference>
<name>A0A9D2JT10_9FIRM</name>
<proteinExistence type="predicted"/>
<accession>A0A9D2JT10</accession>
<dbReference type="Pfam" id="PF01841">
    <property type="entry name" value="Transglut_core"/>
    <property type="match status" value="1"/>
</dbReference>
<comment type="caution">
    <text evidence="2">The sequence shown here is derived from an EMBL/GenBank/DDBJ whole genome shotgun (WGS) entry which is preliminary data.</text>
</comment>
<dbReference type="AlphaFoldDB" id="A0A9D2JT10"/>
<reference evidence="2" key="2">
    <citation type="submission" date="2021-04" db="EMBL/GenBank/DDBJ databases">
        <authorList>
            <person name="Gilroy R."/>
        </authorList>
    </citation>
    <scope>NUCLEOTIDE SEQUENCE</scope>
    <source>
        <strain evidence="2">1068</strain>
    </source>
</reference>
<dbReference type="SUPFAM" id="SSF54001">
    <property type="entry name" value="Cysteine proteinases"/>
    <property type="match status" value="1"/>
</dbReference>
<protein>
    <submittedName>
        <fullName evidence="2">Transglutaminase family protein</fullName>
    </submittedName>
</protein>
<dbReference type="Proteomes" id="UP000824056">
    <property type="component" value="Unassembled WGS sequence"/>
</dbReference>
<evidence type="ECO:0000313" key="3">
    <source>
        <dbReference type="Proteomes" id="UP000824056"/>
    </source>
</evidence>
<dbReference type="PANTHER" id="PTHR33490">
    <property type="entry name" value="BLR5614 PROTEIN-RELATED"/>
    <property type="match status" value="1"/>
</dbReference>
<evidence type="ECO:0000313" key="2">
    <source>
        <dbReference type="EMBL" id="HIZ65467.1"/>
    </source>
</evidence>
<dbReference type="Pfam" id="PF08379">
    <property type="entry name" value="Bact_transglu_N"/>
    <property type="match status" value="1"/>
</dbReference>
<dbReference type="PANTHER" id="PTHR33490:SF6">
    <property type="entry name" value="SLL1049 PROTEIN"/>
    <property type="match status" value="1"/>
</dbReference>
<feature type="domain" description="Transglutaminase-like" evidence="1">
    <location>
        <begin position="159"/>
        <end position="217"/>
    </location>
</feature>
<dbReference type="Gene3D" id="3.10.620.30">
    <property type="match status" value="1"/>
</dbReference>
<gene>
    <name evidence="2" type="ORF">H9809_06165</name>
</gene>
<sequence>MKQLHFEYDMTLAFDSLVEKHRFTLKCFPHTDERQEISQLHVEVFPNEFLCNAQDSFGNSCIYGYAEGQHDHFSVHVTGHAKTGLASYETAEDIPNISMYKYQTPYTKPGDCLKAYRQQFAWKEETTALDKALVFMKQLYQDFHYEQGVTNISTTAEEALVLGKGVCQDYSHIMLSLCRMERIPSRYVVGMLMGEGLSHAWVEICSGGRWIALDPTNNLVVDTQHIKISSGRDYQDCIINQGVFTGFASQTQEIQVSVKEIILKP</sequence>
<dbReference type="EMBL" id="DXBG01000150">
    <property type="protein sequence ID" value="HIZ65467.1"/>
    <property type="molecule type" value="Genomic_DNA"/>
</dbReference>
<dbReference type="InterPro" id="IPR013589">
    <property type="entry name" value="Bac_transglu_N"/>
</dbReference>
<evidence type="ECO:0000259" key="1">
    <source>
        <dbReference type="SMART" id="SM00460"/>
    </source>
</evidence>
<dbReference type="SMART" id="SM00460">
    <property type="entry name" value="TGc"/>
    <property type="match status" value="1"/>
</dbReference>
<reference evidence="2" key="1">
    <citation type="journal article" date="2021" name="PeerJ">
        <title>Extensive microbial diversity within the chicken gut microbiome revealed by metagenomics and culture.</title>
        <authorList>
            <person name="Gilroy R."/>
            <person name="Ravi A."/>
            <person name="Getino M."/>
            <person name="Pursley I."/>
            <person name="Horton D.L."/>
            <person name="Alikhan N.F."/>
            <person name="Baker D."/>
            <person name="Gharbi K."/>
            <person name="Hall N."/>
            <person name="Watson M."/>
            <person name="Adriaenssens E.M."/>
            <person name="Foster-Nyarko E."/>
            <person name="Jarju S."/>
            <person name="Secka A."/>
            <person name="Antonio M."/>
            <person name="Oren A."/>
            <person name="Chaudhuri R.R."/>
            <person name="La Ragione R."/>
            <person name="Hildebrand F."/>
            <person name="Pallen M.J."/>
        </authorList>
    </citation>
    <scope>NUCLEOTIDE SEQUENCE</scope>
    <source>
        <strain evidence="2">1068</strain>
    </source>
</reference>
<dbReference type="InterPro" id="IPR002931">
    <property type="entry name" value="Transglutaminase-like"/>
</dbReference>
<organism evidence="2 3">
    <name type="scientific">Candidatus Blautia pullicola</name>
    <dbReference type="NCBI Taxonomy" id="2838498"/>
    <lineage>
        <taxon>Bacteria</taxon>
        <taxon>Bacillati</taxon>
        <taxon>Bacillota</taxon>
        <taxon>Clostridia</taxon>
        <taxon>Lachnospirales</taxon>
        <taxon>Lachnospiraceae</taxon>
        <taxon>Blautia</taxon>
    </lineage>
</organism>